<dbReference type="Gene3D" id="2.120.10.30">
    <property type="entry name" value="TolB, C-terminal domain"/>
    <property type="match status" value="3"/>
</dbReference>
<dbReference type="RefSeq" id="WP_234800852.1">
    <property type="nucleotide sequence ID" value="NZ_CP015136.1"/>
</dbReference>
<name>A0A143PL46_LUTPR</name>
<reference evidence="2 3" key="1">
    <citation type="journal article" date="2016" name="Genome Announc.">
        <title>First Complete Genome Sequence of a Subdivision 6 Acidobacterium Strain.</title>
        <authorList>
            <person name="Huang S."/>
            <person name="Vieira S."/>
            <person name="Bunk B."/>
            <person name="Riedel T."/>
            <person name="Sproer C."/>
            <person name="Overmann J."/>
        </authorList>
    </citation>
    <scope>NUCLEOTIDE SEQUENCE [LARGE SCALE GENOMIC DNA]</scope>
    <source>
        <strain evidence="3">DSM 100886 HEG_-6_39</strain>
    </source>
</reference>
<sequence>MTFLSDRDGPFDAWISQIGSGEFVNITRGRFQLMNNPNTRSAGFSGDGAQVWFMQLVSARPLRWTSWISPALGGAPRTFVEGGLDPIWSPDGRNVVYHTNVLGDPIFIADRNGNNPRQIFVAPPGVHGHYLTWSPDGRFIYFVRGTLQNEEMDIWRIPVSQSEVAAAPERITSHNARVAYPAWLDARTLIYSATAENGSGQWLYALDVEHRIPHRVSSGIAEQYLSVGVSQARPRRVVATIATPTASLWTVPISDRVQMEAAATRVPTPNTRALGPRFAPGDLAFMAFLSSKGGADGLWKLENGAPLELWRGDDGGVVAPPAISPDGRHICFSYRTRGTAGLYVMNANGTNVRTLAADSFDVRGAASWSPDGKWVAVAANRGEGTRLFKIPVDGGAPVRLLDTLSFNPAWSPDGRFIMYSEQQSAGQFEVKAITPDRAPVPIVELQIVGFSTSVPYRFLPDGKGLIVLEGVRGASQNFFRVELATGHRRQLTDLTPGPVIYNFDVSPDGMQIVFDRLRNNTDIVSMNLAR</sequence>
<keyword evidence="3" id="KW-1185">Reference proteome</keyword>
<dbReference type="PANTHER" id="PTHR36842">
    <property type="entry name" value="PROTEIN TOLB HOMOLOG"/>
    <property type="match status" value="1"/>
</dbReference>
<dbReference type="EMBL" id="CP015136">
    <property type="protein sequence ID" value="AMY09221.1"/>
    <property type="molecule type" value="Genomic_DNA"/>
</dbReference>
<dbReference type="STRING" id="1855912.LuPra_02434"/>
<dbReference type="Pfam" id="PF07676">
    <property type="entry name" value="PD40"/>
    <property type="match status" value="4"/>
</dbReference>
<dbReference type="KEGG" id="abac:LuPra_02434"/>
<dbReference type="InterPro" id="IPR011659">
    <property type="entry name" value="WD40"/>
</dbReference>
<comment type="similarity">
    <text evidence="1">Belongs to the TolB family.</text>
</comment>
<evidence type="ECO:0000313" key="2">
    <source>
        <dbReference type="EMBL" id="AMY09221.1"/>
    </source>
</evidence>
<evidence type="ECO:0000256" key="1">
    <source>
        <dbReference type="ARBA" id="ARBA00009820"/>
    </source>
</evidence>
<dbReference type="InterPro" id="IPR011042">
    <property type="entry name" value="6-blade_b-propeller_TolB-like"/>
</dbReference>
<gene>
    <name evidence="2" type="ORF">LuPra_02434</name>
</gene>
<dbReference type="Proteomes" id="UP000076079">
    <property type="component" value="Chromosome"/>
</dbReference>
<protein>
    <submittedName>
        <fullName evidence="2">Translocation protein TolB</fullName>
    </submittedName>
</protein>
<proteinExistence type="inferred from homology"/>
<reference evidence="3" key="2">
    <citation type="submission" date="2016-04" db="EMBL/GenBank/DDBJ databases">
        <title>First Complete Genome Sequence of a Subdivision 6 Acidobacterium.</title>
        <authorList>
            <person name="Huang S."/>
            <person name="Vieira S."/>
            <person name="Bunk B."/>
            <person name="Riedel T."/>
            <person name="Sproeer C."/>
            <person name="Overmann J."/>
        </authorList>
    </citation>
    <scope>NUCLEOTIDE SEQUENCE [LARGE SCALE GENOMIC DNA]</scope>
    <source>
        <strain evidence="3">DSM 100886 HEG_-6_39</strain>
    </source>
</reference>
<dbReference type="PANTHER" id="PTHR36842:SF1">
    <property type="entry name" value="PROTEIN TOLB"/>
    <property type="match status" value="1"/>
</dbReference>
<organism evidence="2 3">
    <name type="scientific">Luteitalea pratensis</name>
    <dbReference type="NCBI Taxonomy" id="1855912"/>
    <lineage>
        <taxon>Bacteria</taxon>
        <taxon>Pseudomonadati</taxon>
        <taxon>Acidobacteriota</taxon>
        <taxon>Vicinamibacteria</taxon>
        <taxon>Vicinamibacterales</taxon>
        <taxon>Vicinamibacteraceae</taxon>
        <taxon>Luteitalea</taxon>
    </lineage>
</organism>
<accession>A0A143PL46</accession>
<evidence type="ECO:0000313" key="3">
    <source>
        <dbReference type="Proteomes" id="UP000076079"/>
    </source>
</evidence>
<dbReference type="AlphaFoldDB" id="A0A143PL46"/>
<dbReference type="SUPFAM" id="SSF82171">
    <property type="entry name" value="DPP6 N-terminal domain-like"/>
    <property type="match status" value="2"/>
</dbReference>